<proteinExistence type="predicted"/>
<evidence type="ECO:0000313" key="3">
    <source>
        <dbReference type="Proteomes" id="UP000471120"/>
    </source>
</evidence>
<gene>
    <name evidence="2" type="ORF">DW322_14960</name>
</gene>
<dbReference type="AlphaFoldDB" id="A0A6P2CFQ3"/>
<accession>A0A6P2CFQ3</accession>
<dbReference type="InterPro" id="IPR021522">
    <property type="entry name" value="MctB"/>
</dbReference>
<dbReference type="Pfam" id="PF11382">
    <property type="entry name" value="MctB"/>
    <property type="match status" value="1"/>
</dbReference>
<dbReference type="GO" id="GO:0016020">
    <property type="term" value="C:membrane"/>
    <property type="evidence" value="ECO:0007669"/>
    <property type="project" value="InterPro"/>
</dbReference>
<protein>
    <submittedName>
        <fullName evidence="2">Copper transporter</fullName>
    </submittedName>
</protein>
<feature type="coiled-coil region" evidence="1">
    <location>
        <begin position="41"/>
        <end position="68"/>
    </location>
</feature>
<evidence type="ECO:0000313" key="2">
    <source>
        <dbReference type="EMBL" id="TXG91273.1"/>
    </source>
</evidence>
<sequence length="325" mass="31700">MGTGARAVITMRQHAISIAAIFLALAIGIVLGSGLLSNGLVAGLRDDKADLGRQLDAAQEETNRLNEQLGAADGFDAAVAGRVVRDTLAERSVLLVTTPDTDPGDVDGVTRTIEAAGGAVSGRIALTDEFVDARSGDRLRTVVNNVVPAGVSLGTGAVDQGSMAGDLLGSVLVAPADAPGPPATAEERALALDALRGGGFLSYEGGDVVPGQAAVVVTGGQSPEEAEAPTGNRGAVVARFAAALDARGGGVVLAGGSGAAQGNGAIAVARADAALAAAVTTVDDVDRESGRITVPLALAEQLGGGAGRYGTGPGASAVTVGAAQG</sequence>
<comment type="caution">
    <text evidence="2">The sequence shown here is derived from an EMBL/GenBank/DDBJ whole genome shotgun (WGS) entry which is preliminary data.</text>
</comment>
<name>A0A6P2CFQ3_9NOCA</name>
<keyword evidence="1" id="KW-0175">Coiled coil</keyword>
<dbReference type="GO" id="GO:0055070">
    <property type="term" value="P:copper ion homeostasis"/>
    <property type="evidence" value="ECO:0007669"/>
    <property type="project" value="InterPro"/>
</dbReference>
<reference evidence="2 3" key="1">
    <citation type="submission" date="2018-07" db="EMBL/GenBank/DDBJ databases">
        <title>Genome sequence of Rhodococcus rhodnii ATCC 35071 from Rhodnius prolixus.</title>
        <authorList>
            <person name="Patel V."/>
            <person name="Vogel K.J."/>
        </authorList>
    </citation>
    <scope>NUCLEOTIDE SEQUENCE [LARGE SCALE GENOMIC DNA]</scope>
    <source>
        <strain evidence="2 3">ATCC 35071</strain>
    </source>
</reference>
<dbReference type="EMBL" id="QRCM01000001">
    <property type="protein sequence ID" value="TXG91273.1"/>
    <property type="molecule type" value="Genomic_DNA"/>
</dbReference>
<organism evidence="2 3">
    <name type="scientific">Rhodococcus rhodnii</name>
    <dbReference type="NCBI Taxonomy" id="38312"/>
    <lineage>
        <taxon>Bacteria</taxon>
        <taxon>Bacillati</taxon>
        <taxon>Actinomycetota</taxon>
        <taxon>Actinomycetes</taxon>
        <taxon>Mycobacteriales</taxon>
        <taxon>Nocardiaceae</taxon>
        <taxon>Rhodococcus</taxon>
    </lineage>
</organism>
<evidence type="ECO:0000256" key="1">
    <source>
        <dbReference type="SAM" id="Coils"/>
    </source>
</evidence>
<dbReference type="Proteomes" id="UP000471120">
    <property type="component" value="Unassembled WGS sequence"/>
</dbReference>